<keyword evidence="4" id="KW-1185">Reference proteome</keyword>
<dbReference type="PANTHER" id="PTHR30408:SF12">
    <property type="entry name" value="TYPE I RESTRICTION ENZYME MJAVIII SPECIFICITY SUBUNIT"/>
    <property type="match status" value="1"/>
</dbReference>
<sequence>MMFGADRRMEAGTYLAAGFATRQAIAAKLEGWVALHEIANVSQPNRLKGILVDSDYGVPFLAATQVFDIEPTPRKWLSRNKTPNIQSFYVEQGTILLTRSGTVGRSIVSQKKHENVIISDDLLRIRLTNPNDKGWLFAYLRSPSVMAMLQSAHYGHVIKHLEVSHVNALPVVTISDELKSKFCEDVASIVDMREEADRLVASFRKMLSDRFHLDQIEVKGVHHSTASLSALAGRRRRFEASYHSYRAQSLVQALALNSVKMDRLGDVTERVWWMTRFSRNFGDTGVPYMSSDDLFSLSQPETKKIFTDPIPNYSDFFVKQGWLLMACSGQTYGLNGSVTLATKHDESFFFTHDLIRISPNSDRIRSGYLYAFLSHPDIGQLLAKRAAYGSSIPHIDPTDVEEIPLARLPHDIENNIADMAERASQLRADAAELERETVSRAEAIINAFLSR</sequence>
<evidence type="ECO:0000256" key="1">
    <source>
        <dbReference type="ARBA" id="ARBA00022747"/>
    </source>
</evidence>
<comment type="caution">
    <text evidence="3">The sequence shown here is derived from an EMBL/GenBank/DDBJ whole genome shotgun (WGS) entry which is preliminary data.</text>
</comment>
<dbReference type="GO" id="GO:0003677">
    <property type="term" value="F:DNA binding"/>
    <property type="evidence" value="ECO:0007669"/>
    <property type="project" value="UniProtKB-KW"/>
</dbReference>
<dbReference type="EMBL" id="JACIJH010000001">
    <property type="protein sequence ID" value="MBB5705220.1"/>
    <property type="molecule type" value="Genomic_DNA"/>
</dbReference>
<dbReference type="PANTHER" id="PTHR30408">
    <property type="entry name" value="TYPE-1 RESTRICTION ENZYME ECOKI SPECIFICITY PROTEIN"/>
    <property type="match status" value="1"/>
</dbReference>
<evidence type="ECO:0000256" key="2">
    <source>
        <dbReference type="ARBA" id="ARBA00023125"/>
    </source>
</evidence>
<evidence type="ECO:0000313" key="3">
    <source>
        <dbReference type="EMBL" id="MBB5705220.1"/>
    </source>
</evidence>
<dbReference type="InterPro" id="IPR052021">
    <property type="entry name" value="Type-I_RS_S_subunit"/>
</dbReference>
<evidence type="ECO:0008006" key="5">
    <source>
        <dbReference type="Google" id="ProtNLM"/>
    </source>
</evidence>
<gene>
    <name evidence="3" type="ORF">FHR21_000545</name>
</gene>
<protein>
    <recommendedName>
        <fullName evidence="5">Type I restriction modification DNA specificity domain-containing protein</fullName>
    </recommendedName>
</protein>
<dbReference type="Gene3D" id="3.90.220.20">
    <property type="entry name" value="DNA methylase specificity domains"/>
    <property type="match status" value="2"/>
</dbReference>
<keyword evidence="2" id="KW-0238">DNA-binding</keyword>
<name>A0A7W9B2X7_9SPHN</name>
<evidence type="ECO:0000313" key="4">
    <source>
        <dbReference type="Proteomes" id="UP000537161"/>
    </source>
</evidence>
<proteinExistence type="predicted"/>
<dbReference type="Proteomes" id="UP000537161">
    <property type="component" value="Unassembled WGS sequence"/>
</dbReference>
<accession>A0A7W9B2X7</accession>
<dbReference type="SUPFAM" id="SSF116734">
    <property type="entry name" value="DNA methylase specificity domain"/>
    <property type="match status" value="2"/>
</dbReference>
<dbReference type="AlphaFoldDB" id="A0A7W9B2X7"/>
<keyword evidence="1" id="KW-0680">Restriction system</keyword>
<dbReference type="GO" id="GO:0009307">
    <property type="term" value="P:DNA restriction-modification system"/>
    <property type="evidence" value="ECO:0007669"/>
    <property type="project" value="UniProtKB-KW"/>
</dbReference>
<reference evidence="3 4" key="1">
    <citation type="submission" date="2020-08" db="EMBL/GenBank/DDBJ databases">
        <title>Genomic Encyclopedia of Type Strains, Phase IV (KMG-IV): sequencing the most valuable type-strain genomes for metagenomic binning, comparative biology and taxonomic classification.</title>
        <authorList>
            <person name="Goeker M."/>
        </authorList>
    </citation>
    <scope>NUCLEOTIDE SEQUENCE [LARGE SCALE GENOMIC DNA]</scope>
    <source>
        <strain evidence="3 4">DSM 27163</strain>
    </source>
</reference>
<dbReference type="InterPro" id="IPR044946">
    <property type="entry name" value="Restrct_endonuc_typeI_TRD_sf"/>
</dbReference>
<organism evidence="3 4">
    <name type="scientific">Sphingopyxis panaciterrulae</name>
    <dbReference type="NCBI Taxonomy" id="462372"/>
    <lineage>
        <taxon>Bacteria</taxon>
        <taxon>Pseudomonadati</taxon>
        <taxon>Pseudomonadota</taxon>
        <taxon>Alphaproteobacteria</taxon>
        <taxon>Sphingomonadales</taxon>
        <taxon>Sphingomonadaceae</taxon>
        <taxon>Sphingopyxis</taxon>
    </lineage>
</organism>
<dbReference type="RefSeq" id="WP_184095042.1">
    <property type="nucleotide sequence ID" value="NZ_JACIJH010000001.1"/>
</dbReference>